<dbReference type="Pfam" id="PF13358">
    <property type="entry name" value="DDE_3"/>
    <property type="match status" value="1"/>
</dbReference>
<proteinExistence type="predicted"/>
<evidence type="ECO:0000259" key="1">
    <source>
        <dbReference type="Pfam" id="PF13358"/>
    </source>
</evidence>
<dbReference type="GO" id="GO:0003676">
    <property type="term" value="F:nucleic acid binding"/>
    <property type="evidence" value="ECO:0007669"/>
    <property type="project" value="InterPro"/>
</dbReference>
<dbReference type="InterPro" id="IPR036397">
    <property type="entry name" value="RNaseH_sf"/>
</dbReference>
<dbReference type="AlphaFoldDB" id="W6RUI1"/>
<name>W6RUI1_9HYPH</name>
<dbReference type="SUPFAM" id="SSF53098">
    <property type="entry name" value="Ribonuclease H-like"/>
    <property type="match status" value="1"/>
</dbReference>
<dbReference type="InterPro" id="IPR038717">
    <property type="entry name" value="Tc1-like_DDE_dom"/>
</dbReference>
<dbReference type="Proteomes" id="UP000019443">
    <property type="component" value="Plasmid pLPU83d"/>
</dbReference>
<reference evidence="2" key="1">
    <citation type="submission" date="2013-11" db="EMBL/GenBank/DDBJ databases">
        <title>Draft genome sequence of the broad-host-range Rhizobium sp. LPU83 strain, a member of the low-genetic diversity Oregon-like Rhizobium sp. group.</title>
        <authorList>
            <person name="Wibberg D."/>
            <person name="Puehler A."/>
            <person name="Schlueter A."/>
        </authorList>
    </citation>
    <scope>NUCLEOTIDE SEQUENCE [LARGE SCALE GENOMIC DNA]</scope>
    <source>
        <strain evidence="2">LPU83</strain>
        <plasmid evidence="2">pLPU83d</plasmid>
    </source>
</reference>
<dbReference type="Gene3D" id="3.30.420.10">
    <property type="entry name" value="Ribonuclease H-like superfamily/Ribonuclease H"/>
    <property type="match status" value="1"/>
</dbReference>
<feature type="domain" description="Tc1-like transposase DDE" evidence="1">
    <location>
        <begin position="26"/>
        <end position="145"/>
    </location>
</feature>
<dbReference type="InterPro" id="IPR047655">
    <property type="entry name" value="Transpos_IS630-like"/>
</dbReference>
<dbReference type="HOGENOM" id="CLU_041125_2_2_5"/>
<dbReference type="InterPro" id="IPR012337">
    <property type="entry name" value="RNaseH-like_sf"/>
</dbReference>
<dbReference type="EMBL" id="HG916855">
    <property type="protein sequence ID" value="CDM62343.1"/>
    <property type="molecule type" value="Genomic_DNA"/>
</dbReference>
<gene>
    <name evidence="2" type="ORF">LPU83_pLPU83d_0973</name>
</gene>
<accession>W6RUI1</accession>
<dbReference type="NCBIfam" id="NF033545">
    <property type="entry name" value="transpos_IS630"/>
    <property type="match status" value="1"/>
</dbReference>
<protein>
    <recommendedName>
        <fullName evidence="1">Tc1-like transposase DDE domain-containing protein</fullName>
    </recommendedName>
</protein>
<keyword evidence="2" id="KW-0614">Plasmid</keyword>
<geneLocation type="plasmid" evidence="2 3">
    <name>pLPU83d</name>
</geneLocation>
<keyword evidence="3" id="KW-1185">Reference proteome</keyword>
<dbReference type="PATRIC" id="fig|348824.6.peg.6655"/>
<evidence type="ECO:0000313" key="3">
    <source>
        <dbReference type="Proteomes" id="UP000019443"/>
    </source>
</evidence>
<evidence type="ECO:0000313" key="2">
    <source>
        <dbReference type="EMBL" id="CDM62343.1"/>
    </source>
</evidence>
<dbReference type="KEGG" id="rhl:LPU83_pLPU83d_0973"/>
<sequence>MRAGGRTSTTAPDLPLVPGVHSTFARDFEYRRHGTLSLLAGIDLLTGKVHALVKHRHRSREFIEFLRLLDAAYPAGTAIKLILDNHSAHISKETRAWLDKRPAGRFEFTFTPKHGSWLNLIEGFFSKFARSVPRHIRVTSKHELKERIMAGIEDVNRHPVIPGHTSSPRPLDMIRTTKTLKLV</sequence>
<organism evidence="2 3">
    <name type="scientific">Rhizobium favelukesii</name>
    <dbReference type="NCBI Taxonomy" id="348824"/>
    <lineage>
        <taxon>Bacteria</taxon>
        <taxon>Pseudomonadati</taxon>
        <taxon>Pseudomonadota</taxon>
        <taxon>Alphaproteobacteria</taxon>
        <taxon>Hyphomicrobiales</taxon>
        <taxon>Rhizobiaceae</taxon>
        <taxon>Rhizobium/Agrobacterium group</taxon>
        <taxon>Rhizobium</taxon>
    </lineage>
</organism>